<organism evidence="9 10">
    <name type="scientific">Candidatus Borkfalkia avicola</name>
    <dbReference type="NCBI Taxonomy" id="2838503"/>
    <lineage>
        <taxon>Bacteria</taxon>
        <taxon>Bacillati</taxon>
        <taxon>Bacillota</taxon>
        <taxon>Clostridia</taxon>
        <taxon>Christensenellales</taxon>
        <taxon>Christensenellaceae</taxon>
        <taxon>Candidatus Borkfalkia</taxon>
    </lineage>
</organism>
<dbReference type="Gene3D" id="3.90.180.10">
    <property type="entry name" value="Medium-chain alcohol dehydrogenases, catalytic domain"/>
    <property type="match status" value="1"/>
</dbReference>
<evidence type="ECO:0000256" key="4">
    <source>
        <dbReference type="ARBA" id="ARBA00022833"/>
    </source>
</evidence>
<evidence type="ECO:0000256" key="3">
    <source>
        <dbReference type="ARBA" id="ARBA00022723"/>
    </source>
</evidence>
<evidence type="ECO:0000256" key="5">
    <source>
        <dbReference type="ARBA" id="ARBA00023002"/>
    </source>
</evidence>
<reference evidence="9" key="1">
    <citation type="journal article" date="2021" name="PeerJ">
        <title>Extensive microbial diversity within the chicken gut microbiome revealed by metagenomics and culture.</title>
        <authorList>
            <person name="Gilroy R."/>
            <person name="Ravi A."/>
            <person name="Getino M."/>
            <person name="Pursley I."/>
            <person name="Horton D.L."/>
            <person name="Alikhan N.F."/>
            <person name="Baker D."/>
            <person name="Gharbi K."/>
            <person name="Hall N."/>
            <person name="Watson M."/>
            <person name="Adriaenssens E.M."/>
            <person name="Foster-Nyarko E."/>
            <person name="Jarju S."/>
            <person name="Secka A."/>
            <person name="Antonio M."/>
            <person name="Oren A."/>
            <person name="Chaudhuri R.R."/>
            <person name="La Ragione R."/>
            <person name="Hildebrand F."/>
            <person name="Pallen M.J."/>
        </authorList>
    </citation>
    <scope>NUCLEOTIDE SEQUENCE</scope>
    <source>
        <strain evidence="9">CHK192-19661</strain>
    </source>
</reference>
<name>A0A9D2D7B7_9FIRM</name>
<evidence type="ECO:0000256" key="6">
    <source>
        <dbReference type="RuleBase" id="RU361277"/>
    </source>
</evidence>
<keyword evidence="5" id="KW-0560">Oxidoreductase</keyword>
<evidence type="ECO:0000259" key="7">
    <source>
        <dbReference type="Pfam" id="PF00107"/>
    </source>
</evidence>
<dbReference type="PROSITE" id="PS00059">
    <property type="entry name" value="ADH_ZINC"/>
    <property type="match status" value="1"/>
</dbReference>
<dbReference type="PANTHER" id="PTHR42813">
    <property type="entry name" value="ZINC-TYPE ALCOHOL DEHYDROGENASE-LIKE"/>
    <property type="match status" value="1"/>
</dbReference>
<protein>
    <submittedName>
        <fullName evidence="9">Alcohol dehydrogenase</fullName>
    </submittedName>
</protein>
<evidence type="ECO:0000313" key="9">
    <source>
        <dbReference type="EMBL" id="HIZ09962.1"/>
    </source>
</evidence>
<dbReference type="AlphaFoldDB" id="A0A9D2D7B7"/>
<dbReference type="Pfam" id="PF08240">
    <property type="entry name" value="ADH_N"/>
    <property type="match status" value="1"/>
</dbReference>
<keyword evidence="4 6" id="KW-0862">Zinc</keyword>
<evidence type="ECO:0000313" key="10">
    <source>
        <dbReference type="Proteomes" id="UP000824025"/>
    </source>
</evidence>
<feature type="domain" description="Alcohol dehydrogenase-like C-terminal" evidence="7">
    <location>
        <begin position="180"/>
        <end position="287"/>
    </location>
</feature>
<feature type="domain" description="Alcohol dehydrogenase-like N-terminal" evidence="8">
    <location>
        <begin position="25"/>
        <end position="138"/>
    </location>
</feature>
<comment type="caution">
    <text evidence="9">The sequence shown here is derived from an EMBL/GenBank/DDBJ whole genome shotgun (WGS) entry which is preliminary data.</text>
</comment>
<dbReference type="GO" id="GO:0008270">
    <property type="term" value="F:zinc ion binding"/>
    <property type="evidence" value="ECO:0007669"/>
    <property type="project" value="InterPro"/>
</dbReference>
<dbReference type="CDD" id="cd05278">
    <property type="entry name" value="FDH_like"/>
    <property type="match status" value="1"/>
</dbReference>
<comment type="cofactor">
    <cofactor evidence="1 6">
        <name>Zn(2+)</name>
        <dbReference type="ChEBI" id="CHEBI:29105"/>
    </cofactor>
</comment>
<evidence type="ECO:0000259" key="8">
    <source>
        <dbReference type="Pfam" id="PF08240"/>
    </source>
</evidence>
<keyword evidence="3 6" id="KW-0479">Metal-binding</keyword>
<comment type="similarity">
    <text evidence="2 6">Belongs to the zinc-containing alcohol dehydrogenase family.</text>
</comment>
<gene>
    <name evidence="9" type="ORF">H9726_05690</name>
</gene>
<evidence type="ECO:0000256" key="2">
    <source>
        <dbReference type="ARBA" id="ARBA00008072"/>
    </source>
</evidence>
<reference evidence="9" key="2">
    <citation type="submission" date="2021-04" db="EMBL/GenBank/DDBJ databases">
        <authorList>
            <person name="Gilroy R."/>
        </authorList>
    </citation>
    <scope>NUCLEOTIDE SEQUENCE</scope>
    <source>
        <strain evidence="9">CHK192-19661</strain>
    </source>
</reference>
<dbReference type="InterPro" id="IPR011032">
    <property type="entry name" value="GroES-like_sf"/>
</dbReference>
<accession>A0A9D2D7B7</accession>
<dbReference type="SUPFAM" id="SSF50129">
    <property type="entry name" value="GroES-like"/>
    <property type="match status" value="1"/>
</dbReference>
<dbReference type="InterPro" id="IPR002328">
    <property type="entry name" value="ADH_Zn_CS"/>
</dbReference>
<dbReference type="Proteomes" id="UP000824025">
    <property type="component" value="Unassembled WGS sequence"/>
</dbReference>
<dbReference type="Gene3D" id="3.40.50.720">
    <property type="entry name" value="NAD(P)-binding Rossmann-like Domain"/>
    <property type="match status" value="1"/>
</dbReference>
<evidence type="ECO:0000256" key="1">
    <source>
        <dbReference type="ARBA" id="ARBA00001947"/>
    </source>
</evidence>
<dbReference type="InterPro" id="IPR013154">
    <property type="entry name" value="ADH-like_N"/>
</dbReference>
<dbReference type="EMBL" id="DXCF01000030">
    <property type="protein sequence ID" value="HIZ09962.1"/>
    <property type="molecule type" value="Genomic_DNA"/>
</dbReference>
<dbReference type="PANTHER" id="PTHR42813:SF4">
    <property type="entry name" value="NADP-DEPENDENT ISOPROPANOL DEHYDROGENASE"/>
    <property type="match status" value="1"/>
</dbReference>
<dbReference type="Pfam" id="PF00107">
    <property type="entry name" value="ADH_zinc_N"/>
    <property type="match status" value="1"/>
</dbReference>
<dbReference type="InterPro" id="IPR013149">
    <property type="entry name" value="ADH-like_C"/>
</dbReference>
<dbReference type="InterPro" id="IPR036291">
    <property type="entry name" value="NAD(P)-bd_dom_sf"/>
</dbReference>
<sequence length="344" mass="36996">MLAFTYTAPGKFSLTQKQKPSLLSEKDAVIRMTLASPCTSDVHIRRGAVPRAKVGVTVGHEGVGIVESVGSAVRNIKPGDRVAVNCETFCGECFFCRRGYVNNCTDPLGGWALGCRIDGLLAEYARIPFADNALTPVPDGVSDEQALFTGDLLSTGYWAADIADIVEGCCALVIGAGPAGLCAAMCAALKKPRAVIVCERDNARLRRAAERFPAFLFCTPEELPSVLRRNAEHGGADSVIEAAGSRESFRLAWESARPNATVAVVAMYEEAQTLPLPDMYGKNLTFRTGGVDGCRCGEILAHIAAGELDARPLITHAFPFADMENAFAFFEQRRENVLKTAIRF</sequence>
<dbReference type="GO" id="GO:0016491">
    <property type="term" value="F:oxidoreductase activity"/>
    <property type="evidence" value="ECO:0007669"/>
    <property type="project" value="UniProtKB-KW"/>
</dbReference>
<proteinExistence type="inferred from homology"/>
<dbReference type="SUPFAM" id="SSF51735">
    <property type="entry name" value="NAD(P)-binding Rossmann-fold domains"/>
    <property type="match status" value="1"/>
</dbReference>